<dbReference type="EMBL" id="ABEU02000010">
    <property type="protein sequence ID" value="PNR46621.1"/>
    <property type="molecule type" value="Genomic_DNA"/>
</dbReference>
<accession>A0A2K1JYL7</accession>
<evidence type="ECO:0000313" key="3">
    <source>
        <dbReference type="EnsemblPlants" id="Pp3c10_11440V3.1"/>
    </source>
</evidence>
<sequence length="96" mass="10201">MLGLLCPLGREHFTLVAIVVLMLMLVAATPYWIHISDAPTRQSVLALTGAGGEPASQEVAGVELSFAPIDEVLAAARSESPHRRGGIVEKLPLLME</sequence>
<reference evidence="2 4" key="1">
    <citation type="journal article" date="2008" name="Science">
        <title>The Physcomitrella genome reveals evolutionary insights into the conquest of land by plants.</title>
        <authorList>
            <person name="Rensing S."/>
            <person name="Lang D."/>
            <person name="Zimmer A."/>
            <person name="Terry A."/>
            <person name="Salamov A."/>
            <person name="Shapiro H."/>
            <person name="Nishiyama T."/>
            <person name="Perroud P.-F."/>
            <person name="Lindquist E."/>
            <person name="Kamisugi Y."/>
            <person name="Tanahashi T."/>
            <person name="Sakakibara K."/>
            <person name="Fujita T."/>
            <person name="Oishi K."/>
            <person name="Shin-I T."/>
            <person name="Kuroki Y."/>
            <person name="Toyoda A."/>
            <person name="Suzuki Y."/>
            <person name="Hashimoto A."/>
            <person name="Yamaguchi K."/>
            <person name="Sugano A."/>
            <person name="Kohara Y."/>
            <person name="Fujiyama A."/>
            <person name="Anterola A."/>
            <person name="Aoki S."/>
            <person name="Ashton N."/>
            <person name="Barbazuk W.B."/>
            <person name="Barker E."/>
            <person name="Bennetzen J."/>
            <person name="Bezanilla M."/>
            <person name="Blankenship R."/>
            <person name="Cho S.H."/>
            <person name="Dutcher S."/>
            <person name="Estelle M."/>
            <person name="Fawcett J.A."/>
            <person name="Gundlach H."/>
            <person name="Hanada K."/>
            <person name="Heyl A."/>
            <person name="Hicks K.A."/>
            <person name="Hugh J."/>
            <person name="Lohr M."/>
            <person name="Mayer K."/>
            <person name="Melkozernov A."/>
            <person name="Murata T."/>
            <person name="Nelson D."/>
            <person name="Pils B."/>
            <person name="Prigge M."/>
            <person name="Reiss B."/>
            <person name="Renner T."/>
            <person name="Rombauts S."/>
            <person name="Rushton P."/>
            <person name="Sanderfoot A."/>
            <person name="Schween G."/>
            <person name="Shiu S.-H."/>
            <person name="Stueber K."/>
            <person name="Theodoulou F.L."/>
            <person name="Tu H."/>
            <person name="Van de Peer Y."/>
            <person name="Verrier P.J."/>
            <person name="Waters E."/>
            <person name="Wood A."/>
            <person name="Yang L."/>
            <person name="Cove D."/>
            <person name="Cuming A."/>
            <person name="Hasebe M."/>
            <person name="Lucas S."/>
            <person name="Mishler D.B."/>
            <person name="Reski R."/>
            <person name="Grigoriev I."/>
            <person name="Quatrano R.S."/>
            <person name="Boore J.L."/>
        </authorList>
    </citation>
    <scope>NUCLEOTIDE SEQUENCE [LARGE SCALE GENOMIC DNA]</scope>
    <source>
        <strain evidence="3 4">cv. Gransden 2004</strain>
    </source>
</reference>
<proteinExistence type="predicted"/>
<dbReference type="Proteomes" id="UP000006727">
    <property type="component" value="Chromosome 10"/>
</dbReference>
<gene>
    <name evidence="2" type="ORF">PHYPA_013740</name>
</gene>
<protein>
    <submittedName>
        <fullName evidence="2 3">Uncharacterized protein</fullName>
    </submittedName>
</protein>
<reference evidence="3" key="3">
    <citation type="submission" date="2020-12" db="UniProtKB">
        <authorList>
            <consortium name="EnsemblPlants"/>
        </authorList>
    </citation>
    <scope>IDENTIFICATION</scope>
</reference>
<dbReference type="Gramene" id="Pp3c10_11440V3.1">
    <property type="protein sequence ID" value="Pp3c10_11440V3.1"/>
    <property type="gene ID" value="Pp3c10_11440"/>
</dbReference>
<organism evidence="2">
    <name type="scientific">Physcomitrium patens</name>
    <name type="common">Spreading-leaved earth moss</name>
    <name type="synonym">Physcomitrella patens</name>
    <dbReference type="NCBI Taxonomy" id="3218"/>
    <lineage>
        <taxon>Eukaryota</taxon>
        <taxon>Viridiplantae</taxon>
        <taxon>Streptophyta</taxon>
        <taxon>Embryophyta</taxon>
        <taxon>Bryophyta</taxon>
        <taxon>Bryophytina</taxon>
        <taxon>Bryopsida</taxon>
        <taxon>Funariidae</taxon>
        <taxon>Funariales</taxon>
        <taxon>Funariaceae</taxon>
        <taxon>Physcomitrium</taxon>
    </lineage>
</organism>
<dbReference type="AlphaFoldDB" id="A0A2K1JYL7"/>
<dbReference type="EnsemblPlants" id="Pp3c10_11440V3.2">
    <property type="protein sequence ID" value="Pp3c10_11440V3.2"/>
    <property type="gene ID" value="Pp3c10_11440"/>
</dbReference>
<name>A0A2K1JYL7_PHYPA</name>
<dbReference type="EnsemblPlants" id="Pp3c10_11440V3.1">
    <property type="protein sequence ID" value="Pp3c10_11440V3.1"/>
    <property type="gene ID" value="Pp3c10_11440"/>
</dbReference>
<feature type="transmembrane region" description="Helical" evidence="1">
    <location>
        <begin position="12"/>
        <end position="33"/>
    </location>
</feature>
<dbReference type="EnsemblPlants" id="Pp3c10_11440V3.4">
    <property type="protein sequence ID" value="Pp3c10_11440V3.4"/>
    <property type="gene ID" value="Pp3c10_11440"/>
</dbReference>
<reference evidence="2 4" key="2">
    <citation type="journal article" date="2018" name="Plant J.">
        <title>The Physcomitrella patens chromosome-scale assembly reveals moss genome structure and evolution.</title>
        <authorList>
            <person name="Lang D."/>
            <person name="Ullrich K.K."/>
            <person name="Murat F."/>
            <person name="Fuchs J."/>
            <person name="Jenkins J."/>
            <person name="Haas F.B."/>
            <person name="Piednoel M."/>
            <person name="Gundlach H."/>
            <person name="Van Bel M."/>
            <person name="Meyberg R."/>
            <person name="Vives C."/>
            <person name="Morata J."/>
            <person name="Symeonidi A."/>
            <person name="Hiss M."/>
            <person name="Muchero W."/>
            <person name="Kamisugi Y."/>
            <person name="Saleh O."/>
            <person name="Blanc G."/>
            <person name="Decker E.L."/>
            <person name="van Gessel N."/>
            <person name="Grimwood J."/>
            <person name="Hayes R.D."/>
            <person name="Graham S.W."/>
            <person name="Gunter L.E."/>
            <person name="McDaniel S.F."/>
            <person name="Hoernstein S.N.W."/>
            <person name="Larsson A."/>
            <person name="Li F.W."/>
            <person name="Perroud P.F."/>
            <person name="Phillips J."/>
            <person name="Ranjan P."/>
            <person name="Rokshar D.S."/>
            <person name="Rothfels C.J."/>
            <person name="Schneider L."/>
            <person name="Shu S."/>
            <person name="Stevenson D.W."/>
            <person name="Thummler F."/>
            <person name="Tillich M."/>
            <person name="Villarreal Aguilar J.C."/>
            <person name="Widiez T."/>
            <person name="Wong G.K."/>
            <person name="Wymore A."/>
            <person name="Zhang Y."/>
            <person name="Zimmer A.D."/>
            <person name="Quatrano R.S."/>
            <person name="Mayer K.F.X."/>
            <person name="Goodstein D."/>
            <person name="Casacuberta J.M."/>
            <person name="Vandepoele K."/>
            <person name="Reski R."/>
            <person name="Cuming A.C."/>
            <person name="Tuskan G.A."/>
            <person name="Maumus F."/>
            <person name="Salse J."/>
            <person name="Schmutz J."/>
            <person name="Rensing S.A."/>
        </authorList>
    </citation>
    <scope>NUCLEOTIDE SEQUENCE [LARGE SCALE GENOMIC DNA]</scope>
    <source>
        <strain evidence="3 4">cv. Gransden 2004</strain>
    </source>
</reference>
<keyword evidence="1" id="KW-1133">Transmembrane helix</keyword>
<evidence type="ECO:0000313" key="2">
    <source>
        <dbReference type="EMBL" id="PNR46621.1"/>
    </source>
</evidence>
<dbReference type="Gramene" id="Pp3c10_11440V3.3">
    <property type="protein sequence ID" value="Pp3c10_11440V3.3"/>
    <property type="gene ID" value="Pp3c10_11440"/>
</dbReference>
<dbReference type="EnsemblPlants" id="Pp3c10_11440V3.3">
    <property type="protein sequence ID" value="Pp3c10_11440V3.3"/>
    <property type="gene ID" value="Pp3c10_11440"/>
</dbReference>
<keyword evidence="4" id="KW-1185">Reference proteome</keyword>
<evidence type="ECO:0000256" key="1">
    <source>
        <dbReference type="SAM" id="Phobius"/>
    </source>
</evidence>
<dbReference type="InParanoid" id="A0A2K1JYL7"/>
<keyword evidence="1" id="KW-0472">Membrane</keyword>
<dbReference type="Gramene" id="Pp3c10_11440V3.4">
    <property type="protein sequence ID" value="Pp3c10_11440V3.4"/>
    <property type="gene ID" value="Pp3c10_11440"/>
</dbReference>
<evidence type="ECO:0000313" key="4">
    <source>
        <dbReference type="Proteomes" id="UP000006727"/>
    </source>
</evidence>
<dbReference type="Gramene" id="Pp3c10_11440V3.2">
    <property type="protein sequence ID" value="Pp3c10_11440V3.2"/>
    <property type="gene ID" value="Pp3c10_11440"/>
</dbReference>
<keyword evidence="1" id="KW-0812">Transmembrane</keyword>